<feature type="compositionally biased region" description="Polar residues" evidence="1">
    <location>
        <begin position="1"/>
        <end position="11"/>
    </location>
</feature>
<dbReference type="RefSeq" id="WP_183586230.1">
    <property type="nucleotide sequence ID" value="NZ_JACHXJ010000006.1"/>
</dbReference>
<dbReference type="AlphaFoldDB" id="A0A839U0Y1"/>
<dbReference type="Proteomes" id="UP000517523">
    <property type="component" value="Unassembled WGS sequence"/>
</dbReference>
<accession>A0A839U0Y1</accession>
<proteinExistence type="predicted"/>
<sequence length="46" mass="5228">MMDSTSGTSSAIAAKGAESIRKKRQRSPLSPNFNRYLRATEQEIWR</sequence>
<feature type="region of interest" description="Disordered" evidence="1">
    <location>
        <begin position="1"/>
        <end position="33"/>
    </location>
</feature>
<comment type="caution">
    <text evidence="2">The sequence shown here is derived from an EMBL/GenBank/DDBJ whole genome shotgun (WGS) entry which is preliminary data.</text>
</comment>
<protein>
    <submittedName>
        <fullName evidence="2">Uncharacterized protein</fullName>
    </submittedName>
</protein>
<reference evidence="2 3" key="1">
    <citation type="submission" date="2020-08" db="EMBL/GenBank/DDBJ databases">
        <title>Genomic Encyclopedia of Type Strains, Phase III (KMG-III): the genomes of soil and plant-associated and newly described type strains.</title>
        <authorList>
            <person name="Whitman W."/>
        </authorList>
    </citation>
    <scope>NUCLEOTIDE SEQUENCE [LARGE SCALE GENOMIC DNA]</scope>
    <source>
        <strain evidence="2 3">CECT 5831</strain>
    </source>
</reference>
<dbReference type="EMBL" id="JACHXJ010000006">
    <property type="protein sequence ID" value="MBB3131410.1"/>
    <property type="molecule type" value="Genomic_DNA"/>
</dbReference>
<gene>
    <name evidence="2" type="ORF">FHS19_006130</name>
</gene>
<name>A0A839U0Y1_9BACL</name>
<evidence type="ECO:0000313" key="3">
    <source>
        <dbReference type="Proteomes" id="UP000517523"/>
    </source>
</evidence>
<evidence type="ECO:0000256" key="1">
    <source>
        <dbReference type="SAM" id="MobiDB-lite"/>
    </source>
</evidence>
<organism evidence="2 3">
    <name type="scientific">Paenibacillus rhizosphaerae</name>
    <dbReference type="NCBI Taxonomy" id="297318"/>
    <lineage>
        <taxon>Bacteria</taxon>
        <taxon>Bacillati</taxon>
        <taxon>Bacillota</taxon>
        <taxon>Bacilli</taxon>
        <taxon>Bacillales</taxon>
        <taxon>Paenibacillaceae</taxon>
        <taxon>Paenibacillus</taxon>
    </lineage>
</organism>
<evidence type="ECO:0000313" key="2">
    <source>
        <dbReference type="EMBL" id="MBB3131410.1"/>
    </source>
</evidence>